<evidence type="ECO:0000313" key="1">
    <source>
        <dbReference type="EMBL" id="NMF88123.1"/>
    </source>
</evidence>
<dbReference type="RefSeq" id="WP_169205553.1">
    <property type="nucleotide sequence ID" value="NZ_CP059560.1"/>
</dbReference>
<protein>
    <submittedName>
        <fullName evidence="1">Uncharacterized protein</fullName>
    </submittedName>
</protein>
<organism evidence="1 2">
    <name type="scientific">Aromatoleum petrolei</name>
    <dbReference type="NCBI Taxonomy" id="76116"/>
    <lineage>
        <taxon>Bacteria</taxon>
        <taxon>Pseudomonadati</taxon>
        <taxon>Pseudomonadota</taxon>
        <taxon>Betaproteobacteria</taxon>
        <taxon>Rhodocyclales</taxon>
        <taxon>Rhodocyclaceae</taxon>
        <taxon>Aromatoleum</taxon>
    </lineage>
</organism>
<name>A0ABX1MND2_9RHOO</name>
<comment type="caution">
    <text evidence="1">The sequence shown here is derived from an EMBL/GenBank/DDBJ whole genome shotgun (WGS) entry which is preliminary data.</text>
</comment>
<gene>
    <name evidence="1" type="ORF">GPA26_06470</name>
</gene>
<dbReference type="EMBL" id="WTVR01000009">
    <property type="protein sequence ID" value="NMF88123.1"/>
    <property type="molecule type" value="Genomic_DNA"/>
</dbReference>
<proteinExistence type="predicted"/>
<dbReference type="Proteomes" id="UP000652074">
    <property type="component" value="Unassembled WGS sequence"/>
</dbReference>
<reference evidence="1 2" key="1">
    <citation type="submission" date="2019-12" db="EMBL/GenBank/DDBJ databases">
        <title>Comparative genomics gives insights into the taxonomy of the Azoarcus-Aromatoleum group and reveals separate origins of nif in the plant-associated Azoarcus and non-plant-associated Aromatoleum sub-groups.</title>
        <authorList>
            <person name="Lafos M."/>
            <person name="Maluk M."/>
            <person name="Batista M."/>
            <person name="Junghare M."/>
            <person name="Carmona M."/>
            <person name="Faoro H."/>
            <person name="Cruz L.M."/>
            <person name="Battistoni F."/>
            <person name="De Souza E."/>
            <person name="Pedrosa F."/>
            <person name="Chen W.-M."/>
            <person name="Poole P.S."/>
            <person name="Dixon R.A."/>
            <person name="James E.K."/>
        </authorList>
    </citation>
    <scope>NUCLEOTIDE SEQUENCE [LARGE SCALE GENOMIC DNA]</scope>
    <source>
        <strain evidence="1 2">ToN1</strain>
    </source>
</reference>
<keyword evidence="2" id="KW-1185">Reference proteome</keyword>
<evidence type="ECO:0000313" key="2">
    <source>
        <dbReference type="Proteomes" id="UP000652074"/>
    </source>
</evidence>
<sequence length="166" mass="17798">MKLLSLLQSTIESQWIRVIPVKRLMTGLMLALAATGAEAQAPTSGEATWICWYTKGSHVHCRLGLEESAAPSSAASSSTPSAQFGTVPEGRRPLPELVRTILSDPGKLAGRTITIPLFTESDDRAFVRELAEAVMCGAKKVCSVLFVDTPTEIALTLDMLEDPALN</sequence>
<accession>A0ABX1MND2</accession>